<keyword evidence="3" id="KW-1185">Reference proteome</keyword>
<dbReference type="Proteomes" id="UP001302321">
    <property type="component" value="Unassembled WGS sequence"/>
</dbReference>
<organism evidence="2 3">
    <name type="scientific">Triangularia setosa</name>
    <dbReference type="NCBI Taxonomy" id="2587417"/>
    <lineage>
        <taxon>Eukaryota</taxon>
        <taxon>Fungi</taxon>
        <taxon>Dikarya</taxon>
        <taxon>Ascomycota</taxon>
        <taxon>Pezizomycotina</taxon>
        <taxon>Sordariomycetes</taxon>
        <taxon>Sordariomycetidae</taxon>
        <taxon>Sordariales</taxon>
        <taxon>Podosporaceae</taxon>
        <taxon>Triangularia</taxon>
    </lineage>
</organism>
<evidence type="ECO:0000256" key="1">
    <source>
        <dbReference type="SAM" id="MobiDB-lite"/>
    </source>
</evidence>
<protein>
    <submittedName>
        <fullName evidence="2">Uncharacterized protein</fullName>
    </submittedName>
</protein>
<reference evidence="2" key="2">
    <citation type="submission" date="2023-05" db="EMBL/GenBank/DDBJ databases">
        <authorList>
            <consortium name="Lawrence Berkeley National Laboratory"/>
            <person name="Steindorff A."/>
            <person name="Hensen N."/>
            <person name="Bonometti L."/>
            <person name="Westerberg I."/>
            <person name="Brannstrom I.O."/>
            <person name="Guillou S."/>
            <person name="Cros-Aarteil S."/>
            <person name="Calhoun S."/>
            <person name="Haridas S."/>
            <person name="Kuo A."/>
            <person name="Mondo S."/>
            <person name="Pangilinan J."/>
            <person name="Riley R."/>
            <person name="Labutti K."/>
            <person name="Andreopoulos B."/>
            <person name="Lipzen A."/>
            <person name="Chen C."/>
            <person name="Yanf M."/>
            <person name="Daum C."/>
            <person name="Ng V."/>
            <person name="Clum A."/>
            <person name="Ohm R."/>
            <person name="Martin F."/>
            <person name="Silar P."/>
            <person name="Natvig D."/>
            <person name="Lalanne C."/>
            <person name="Gautier V."/>
            <person name="Ament-Velasquez S.L."/>
            <person name="Kruys A."/>
            <person name="Hutchinson M.I."/>
            <person name="Powell A.J."/>
            <person name="Barry K."/>
            <person name="Miller A.N."/>
            <person name="Grigoriev I.V."/>
            <person name="Debuchy R."/>
            <person name="Gladieux P."/>
            <person name="Thoren M.H."/>
            <person name="Johannesson H."/>
        </authorList>
    </citation>
    <scope>NUCLEOTIDE SEQUENCE</scope>
    <source>
        <strain evidence="2">CBS 892.96</strain>
    </source>
</reference>
<proteinExistence type="predicted"/>
<accession>A0AAN7A7C8</accession>
<evidence type="ECO:0000313" key="2">
    <source>
        <dbReference type="EMBL" id="KAK4175960.1"/>
    </source>
</evidence>
<feature type="compositionally biased region" description="Polar residues" evidence="1">
    <location>
        <begin position="49"/>
        <end position="58"/>
    </location>
</feature>
<dbReference type="AlphaFoldDB" id="A0AAN7A7C8"/>
<feature type="compositionally biased region" description="Basic residues" evidence="1">
    <location>
        <begin position="18"/>
        <end position="31"/>
    </location>
</feature>
<comment type="caution">
    <text evidence="2">The sequence shown here is derived from an EMBL/GenBank/DDBJ whole genome shotgun (WGS) entry which is preliminary data.</text>
</comment>
<feature type="region of interest" description="Disordered" evidence="1">
    <location>
        <begin position="1"/>
        <end position="77"/>
    </location>
</feature>
<feature type="region of interest" description="Disordered" evidence="1">
    <location>
        <begin position="96"/>
        <end position="115"/>
    </location>
</feature>
<evidence type="ECO:0000313" key="3">
    <source>
        <dbReference type="Proteomes" id="UP001302321"/>
    </source>
</evidence>
<name>A0AAN7A7C8_9PEZI</name>
<feature type="region of interest" description="Disordered" evidence="1">
    <location>
        <begin position="185"/>
        <end position="210"/>
    </location>
</feature>
<dbReference type="EMBL" id="MU866214">
    <property type="protein sequence ID" value="KAK4175960.1"/>
    <property type="molecule type" value="Genomic_DNA"/>
</dbReference>
<feature type="region of interest" description="Disordered" evidence="1">
    <location>
        <begin position="320"/>
        <end position="339"/>
    </location>
</feature>
<gene>
    <name evidence="2" type="ORF">QBC36DRAFT_330364</name>
</gene>
<reference evidence="2" key="1">
    <citation type="journal article" date="2023" name="Mol. Phylogenet. Evol.">
        <title>Genome-scale phylogeny and comparative genomics of the fungal order Sordariales.</title>
        <authorList>
            <person name="Hensen N."/>
            <person name="Bonometti L."/>
            <person name="Westerberg I."/>
            <person name="Brannstrom I.O."/>
            <person name="Guillou S."/>
            <person name="Cros-Aarteil S."/>
            <person name="Calhoun S."/>
            <person name="Haridas S."/>
            <person name="Kuo A."/>
            <person name="Mondo S."/>
            <person name="Pangilinan J."/>
            <person name="Riley R."/>
            <person name="LaButti K."/>
            <person name="Andreopoulos B."/>
            <person name="Lipzen A."/>
            <person name="Chen C."/>
            <person name="Yan M."/>
            <person name="Daum C."/>
            <person name="Ng V."/>
            <person name="Clum A."/>
            <person name="Steindorff A."/>
            <person name="Ohm R.A."/>
            <person name="Martin F."/>
            <person name="Silar P."/>
            <person name="Natvig D.O."/>
            <person name="Lalanne C."/>
            <person name="Gautier V."/>
            <person name="Ament-Velasquez S.L."/>
            <person name="Kruys A."/>
            <person name="Hutchinson M.I."/>
            <person name="Powell A.J."/>
            <person name="Barry K."/>
            <person name="Miller A.N."/>
            <person name="Grigoriev I.V."/>
            <person name="Debuchy R."/>
            <person name="Gladieux P."/>
            <person name="Hiltunen Thoren M."/>
            <person name="Johannesson H."/>
        </authorList>
    </citation>
    <scope>NUCLEOTIDE SEQUENCE</scope>
    <source>
        <strain evidence="2">CBS 892.96</strain>
    </source>
</reference>
<sequence length="349" mass="38039">MRYSRFRSAMLGIEPQRRNRVTKPTAKKKKTAAASTSKRKNGDGETEHASANSDNSPAKTIKLERLSPTPQGRLVPTPTVAATPAIRSEIDTVKVKKERAASSTPTTGIMSMPRTPIDTPLFSSMMHSHRQSPTPAPQPAYNHTMRLLTPCSDHQSPVSVQAQESDALMHHNLNQGFMTAAHSNPLSNNHDFHQHHHHNNQSQAQSPYDHHTHHFDAAVASASSPWGHSHMSQSSPASVSLYSPTTPAFGYPAAAAATNCDHAHPQHTRYSQQQQTPDEHNLGLMGISMGLPMNAIIMNLGATNIGQFDFNNMVMQAPRTSMSPTPTHPIKGEDTTSSPHWATMDAGFV</sequence>